<accession>A0A212QMD8</accession>
<keyword evidence="1" id="KW-1133">Transmembrane helix</keyword>
<dbReference type="SUPFAM" id="SSF57845">
    <property type="entry name" value="B-box zinc-binding domain"/>
    <property type="match status" value="1"/>
</dbReference>
<gene>
    <name evidence="3" type="ORF">SAMN02746019_00025180</name>
</gene>
<organism evidence="3 4">
    <name type="scientific">Thermoflexus hugenholtzii JAD2</name>
    <dbReference type="NCBI Taxonomy" id="877466"/>
    <lineage>
        <taxon>Bacteria</taxon>
        <taxon>Bacillati</taxon>
        <taxon>Chloroflexota</taxon>
        <taxon>Thermoflexia</taxon>
        <taxon>Thermoflexales</taxon>
        <taxon>Thermoflexaceae</taxon>
        <taxon>Thermoflexus</taxon>
    </lineage>
</organism>
<evidence type="ECO:0000313" key="3">
    <source>
        <dbReference type="EMBL" id="SNB60398.1"/>
    </source>
</evidence>
<dbReference type="OrthoDB" id="9807874at2"/>
<dbReference type="AlphaFoldDB" id="A0A212QMD8"/>
<dbReference type="Pfam" id="PF00643">
    <property type="entry name" value="zf-B_box"/>
    <property type="match status" value="1"/>
</dbReference>
<dbReference type="Proteomes" id="UP000197025">
    <property type="component" value="Unassembled WGS sequence"/>
</dbReference>
<protein>
    <submittedName>
        <fullName evidence="3">B-box zinc finger</fullName>
    </submittedName>
</protein>
<feature type="transmembrane region" description="Helical" evidence="1">
    <location>
        <begin position="143"/>
        <end position="163"/>
    </location>
</feature>
<dbReference type="RefSeq" id="WP_088570345.1">
    <property type="nucleotide sequence ID" value="NZ_FYEK01000010.1"/>
</dbReference>
<evidence type="ECO:0000256" key="1">
    <source>
        <dbReference type="SAM" id="Phobius"/>
    </source>
</evidence>
<keyword evidence="1" id="KW-0812">Transmembrane</keyword>
<proteinExistence type="predicted"/>
<evidence type="ECO:0000259" key="2">
    <source>
        <dbReference type="Pfam" id="PF00643"/>
    </source>
</evidence>
<name>A0A212QMD8_9CHLR</name>
<evidence type="ECO:0000313" key="4">
    <source>
        <dbReference type="Proteomes" id="UP000197025"/>
    </source>
</evidence>
<keyword evidence="4" id="KW-1185">Reference proteome</keyword>
<dbReference type="GO" id="GO:0008270">
    <property type="term" value="F:zinc ion binding"/>
    <property type="evidence" value="ECO:0007669"/>
    <property type="project" value="InterPro"/>
</dbReference>
<dbReference type="InterPro" id="IPR000315">
    <property type="entry name" value="Znf_B-box"/>
</dbReference>
<keyword evidence="1" id="KW-0472">Membrane</keyword>
<feature type="transmembrane region" description="Helical" evidence="1">
    <location>
        <begin position="59"/>
        <end position="78"/>
    </location>
</feature>
<feature type="domain" description="B box-type" evidence="2">
    <location>
        <begin position="8"/>
        <end position="35"/>
    </location>
</feature>
<sequence>MAEGETLFCAFHPNVPTTLRCNRCGRPICVRCAVQTPVGYRCRECVAGQQALFFNARPLDYGIAAVAALVLGLIAAPLVAALGFWAIFVGPLVGSLTAGAVHRLIGRRRGRWIWLVASGGLAAGLLLWRLPLWLASPFLLPRALWDGVYLAMAISTVIGYLRFWR</sequence>
<feature type="transmembrane region" description="Helical" evidence="1">
    <location>
        <begin position="112"/>
        <end position="131"/>
    </location>
</feature>
<reference evidence="4" key="1">
    <citation type="submission" date="2017-06" db="EMBL/GenBank/DDBJ databases">
        <authorList>
            <person name="Varghese N."/>
            <person name="Submissions S."/>
        </authorList>
    </citation>
    <scope>NUCLEOTIDE SEQUENCE [LARGE SCALE GENOMIC DNA]</scope>
    <source>
        <strain evidence="4">JAD2</strain>
    </source>
</reference>
<dbReference type="EMBL" id="FYEK01000010">
    <property type="protein sequence ID" value="SNB60398.1"/>
    <property type="molecule type" value="Genomic_DNA"/>
</dbReference>
<feature type="transmembrane region" description="Helical" evidence="1">
    <location>
        <begin position="84"/>
        <end position="105"/>
    </location>
</feature>
<dbReference type="InParanoid" id="A0A212QMD8"/>